<reference evidence="2 3" key="1">
    <citation type="submission" date="2024-09" db="EMBL/GenBank/DDBJ databases">
        <authorList>
            <person name="Sun Q."/>
            <person name="Mori K."/>
        </authorList>
    </citation>
    <scope>NUCLEOTIDE SEQUENCE [LARGE SCALE GENOMIC DNA]</scope>
    <source>
        <strain evidence="2 3">CECT 8726</strain>
    </source>
</reference>
<dbReference type="RefSeq" id="WP_213890911.1">
    <property type="nucleotide sequence ID" value="NZ_JAGFNU010000016.1"/>
</dbReference>
<dbReference type="EMBL" id="JBHMEA010000035">
    <property type="protein sequence ID" value="MFB9232029.1"/>
    <property type="molecule type" value="Genomic_DNA"/>
</dbReference>
<sequence length="111" mass="12091">MTDIKQNNFLTDKASEAPRGTRGGKSEDRTTGRNTKKQELIRLLGGKNGADIARLNDKLGWQPHSVRAAMTGLRKDGYDIQKKLGPGGKPVRYRISSSRVSPQAGGVEAEK</sequence>
<feature type="region of interest" description="Disordered" evidence="1">
    <location>
        <begin position="1"/>
        <end position="38"/>
    </location>
</feature>
<feature type="region of interest" description="Disordered" evidence="1">
    <location>
        <begin position="80"/>
        <end position="111"/>
    </location>
</feature>
<organism evidence="2 3">
    <name type="scientific">Pseudohalocynthiibacter aestuariivivens</name>
    <dbReference type="NCBI Taxonomy" id="1591409"/>
    <lineage>
        <taxon>Bacteria</taxon>
        <taxon>Pseudomonadati</taxon>
        <taxon>Pseudomonadota</taxon>
        <taxon>Alphaproteobacteria</taxon>
        <taxon>Rhodobacterales</taxon>
        <taxon>Paracoccaceae</taxon>
        <taxon>Pseudohalocynthiibacter</taxon>
    </lineage>
</organism>
<name>A0ABV5JF96_9RHOB</name>
<accession>A0ABV5JF96</accession>
<comment type="caution">
    <text evidence="2">The sequence shown here is derived from an EMBL/GenBank/DDBJ whole genome shotgun (WGS) entry which is preliminary data.</text>
</comment>
<keyword evidence="3" id="KW-1185">Reference proteome</keyword>
<evidence type="ECO:0000313" key="3">
    <source>
        <dbReference type="Proteomes" id="UP001589683"/>
    </source>
</evidence>
<feature type="compositionally biased region" description="Basic and acidic residues" evidence="1">
    <location>
        <begin position="24"/>
        <end position="38"/>
    </location>
</feature>
<proteinExistence type="predicted"/>
<dbReference type="Pfam" id="PF11994">
    <property type="entry name" value="DUF3489"/>
    <property type="match status" value="1"/>
</dbReference>
<evidence type="ECO:0000313" key="2">
    <source>
        <dbReference type="EMBL" id="MFB9232029.1"/>
    </source>
</evidence>
<evidence type="ECO:0000256" key="1">
    <source>
        <dbReference type="SAM" id="MobiDB-lite"/>
    </source>
</evidence>
<protein>
    <submittedName>
        <fullName evidence="2">DUF3489 domain-containing protein</fullName>
    </submittedName>
</protein>
<gene>
    <name evidence="2" type="ORF">ACFFUT_09565</name>
</gene>
<feature type="compositionally biased region" description="Polar residues" evidence="1">
    <location>
        <begin position="1"/>
        <end position="10"/>
    </location>
</feature>
<dbReference type="InterPro" id="IPR021880">
    <property type="entry name" value="DUF3489"/>
</dbReference>
<dbReference type="Proteomes" id="UP001589683">
    <property type="component" value="Unassembled WGS sequence"/>
</dbReference>